<protein>
    <submittedName>
        <fullName evidence="2">Uncharacterized protein</fullName>
    </submittedName>
</protein>
<dbReference type="RefSeq" id="WP_179808761.1">
    <property type="nucleotide sequence ID" value="NZ_JACCHL010000001.1"/>
</dbReference>
<dbReference type="Proteomes" id="UP000584931">
    <property type="component" value="Unassembled WGS sequence"/>
</dbReference>
<feature type="region of interest" description="Disordered" evidence="1">
    <location>
        <begin position="1"/>
        <end position="44"/>
    </location>
</feature>
<evidence type="ECO:0000313" key="2">
    <source>
        <dbReference type="EMBL" id="NYH50415.1"/>
    </source>
</evidence>
<name>A0A7Z0BHW4_9ACTN</name>
<dbReference type="EMBL" id="JACCHL010000001">
    <property type="protein sequence ID" value="NYH50415.1"/>
    <property type="molecule type" value="Genomic_DNA"/>
</dbReference>
<organism evidence="2 3">
    <name type="scientific">Nocardiopsis sinuspersici</name>
    <dbReference type="NCBI Taxonomy" id="501010"/>
    <lineage>
        <taxon>Bacteria</taxon>
        <taxon>Bacillati</taxon>
        <taxon>Actinomycetota</taxon>
        <taxon>Actinomycetes</taxon>
        <taxon>Streptosporangiales</taxon>
        <taxon>Nocardiopsidaceae</taxon>
        <taxon>Nocardiopsis</taxon>
    </lineage>
</organism>
<proteinExistence type="predicted"/>
<dbReference type="AlphaFoldDB" id="A0A7Z0BHW4"/>
<feature type="region of interest" description="Disordered" evidence="1">
    <location>
        <begin position="220"/>
        <end position="246"/>
    </location>
</feature>
<comment type="caution">
    <text evidence="2">The sequence shown here is derived from an EMBL/GenBank/DDBJ whole genome shotgun (WGS) entry which is preliminary data.</text>
</comment>
<evidence type="ECO:0000256" key="1">
    <source>
        <dbReference type="SAM" id="MobiDB-lite"/>
    </source>
</evidence>
<accession>A0A7Z0BHW4</accession>
<reference evidence="2 3" key="1">
    <citation type="submission" date="2020-07" db="EMBL/GenBank/DDBJ databases">
        <title>Sequencing the genomes of 1000 actinobacteria strains.</title>
        <authorList>
            <person name="Klenk H.-P."/>
        </authorList>
    </citation>
    <scope>NUCLEOTIDE SEQUENCE [LARGE SCALE GENOMIC DNA]</scope>
    <source>
        <strain evidence="2 3">DSM 45278</strain>
    </source>
</reference>
<sequence>MTGPGEQAQAHEVGVLSRVGADEDREDTHDQEEVTVSDPAAPLHPSPRWPHLEWWAPLLGTCATLQRANAEAGLLLSPIDVSDRRPRLRAVWGDGSEAAVSPDPEAGADALRRLLAEAVPKAGIAPAPPEPDRTYWAPRRGAPVHTRYAWLLDQLSIDSTHWKMRSLRLLSVSADPAAETADVRVEDRRSGGTVTARFTLGGGEDLVAAQDWIAGRIRAASPDSFAPRTSPDERTDLLLDLSEPVP</sequence>
<gene>
    <name evidence="2" type="ORF">HNR06_000004</name>
</gene>
<feature type="compositionally biased region" description="Basic and acidic residues" evidence="1">
    <location>
        <begin position="20"/>
        <end position="32"/>
    </location>
</feature>
<evidence type="ECO:0000313" key="3">
    <source>
        <dbReference type="Proteomes" id="UP000584931"/>
    </source>
</evidence>